<organism evidence="1 2">
    <name type="scientific">Tanacetum coccineum</name>
    <dbReference type="NCBI Taxonomy" id="301880"/>
    <lineage>
        <taxon>Eukaryota</taxon>
        <taxon>Viridiplantae</taxon>
        <taxon>Streptophyta</taxon>
        <taxon>Embryophyta</taxon>
        <taxon>Tracheophyta</taxon>
        <taxon>Spermatophyta</taxon>
        <taxon>Magnoliopsida</taxon>
        <taxon>eudicotyledons</taxon>
        <taxon>Gunneridae</taxon>
        <taxon>Pentapetalae</taxon>
        <taxon>asterids</taxon>
        <taxon>campanulids</taxon>
        <taxon>Asterales</taxon>
        <taxon>Asteraceae</taxon>
        <taxon>Asteroideae</taxon>
        <taxon>Anthemideae</taxon>
        <taxon>Anthemidinae</taxon>
        <taxon>Tanacetum</taxon>
    </lineage>
</organism>
<reference evidence="1" key="1">
    <citation type="journal article" date="2022" name="Int. J. Mol. Sci.">
        <title>Draft Genome of Tanacetum Coccineum: Genomic Comparison of Closely Related Tanacetum-Family Plants.</title>
        <authorList>
            <person name="Yamashiro T."/>
            <person name="Shiraishi A."/>
            <person name="Nakayama K."/>
            <person name="Satake H."/>
        </authorList>
    </citation>
    <scope>NUCLEOTIDE SEQUENCE</scope>
</reference>
<name>A0ABQ5GEL8_9ASTR</name>
<evidence type="ECO:0000313" key="2">
    <source>
        <dbReference type="Proteomes" id="UP001151760"/>
    </source>
</evidence>
<proteinExistence type="predicted"/>
<dbReference type="Proteomes" id="UP001151760">
    <property type="component" value="Unassembled WGS sequence"/>
</dbReference>
<accession>A0ABQ5GEL8</accession>
<keyword evidence="2" id="KW-1185">Reference proteome</keyword>
<evidence type="ECO:0000313" key="1">
    <source>
        <dbReference type="EMBL" id="GJT73650.1"/>
    </source>
</evidence>
<gene>
    <name evidence="1" type="ORF">Tco_1032936</name>
</gene>
<comment type="caution">
    <text evidence="1">The sequence shown here is derived from an EMBL/GenBank/DDBJ whole genome shotgun (WGS) entry which is preliminary data.</text>
</comment>
<feature type="non-terminal residue" evidence="1">
    <location>
        <position position="1"/>
    </location>
</feature>
<dbReference type="EMBL" id="BQNB010018370">
    <property type="protein sequence ID" value="GJT73650.1"/>
    <property type="molecule type" value="Genomic_DNA"/>
</dbReference>
<protein>
    <submittedName>
        <fullName evidence="1">Uncharacterized protein</fullName>
    </submittedName>
</protein>
<sequence length="329" mass="37865">TVPTSAIVRDRDLFKKRLLEIVISSRNDSLVLSKFSFVRKLVAEMAGVDVNVVKMVADMVFHWELISIIKLLHDSMYYFVTCFSSVVSIGRHKGLERSCASSKSVAPVRNRNLVYPDSDEEDEDEVDIESMTLEEYARYELAMSTMKNEIQESSFDEILDDLFRIGAKNIRKMELEVPNRCDDINDYEDCDQENGELLDLPTFSATNEIASDSEQVEDNIDIAEEKEEVPMKDVKMDENHDLDHLGTEEALQWSLAKYPFLIFIELNDQSSFLLHTILSFVSNEVKKGVYNSPQVRGLLDSFYVVKWLLKYSKLRRNYNGYSVINIVMA</sequence>
<reference evidence="1" key="2">
    <citation type="submission" date="2022-01" db="EMBL/GenBank/DDBJ databases">
        <authorList>
            <person name="Yamashiro T."/>
            <person name="Shiraishi A."/>
            <person name="Satake H."/>
            <person name="Nakayama K."/>
        </authorList>
    </citation>
    <scope>NUCLEOTIDE SEQUENCE</scope>
</reference>